<evidence type="ECO:0000313" key="3">
    <source>
        <dbReference type="Proteomes" id="UP000269221"/>
    </source>
</evidence>
<dbReference type="EMBL" id="QRBI01000093">
    <property type="protein sequence ID" value="RMC20212.1"/>
    <property type="molecule type" value="Genomic_DNA"/>
</dbReference>
<dbReference type="Proteomes" id="UP000269221">
    <property type="component" value="Unassembled WGS sequence"/>
</dbReference>
<sequence length="154" mass="16946">MEKDSLKSVGALAAGYCPDDSEDDEGDPFHLGPVNPEKEPDLYPPNPDPNDTWVRLKQQALREGDLDIAKRIVALVIYIWDSYLSQNLKSSENGLKCIPAKNLRPFSESLNTSPEDPDYPGTLSLAIPGTSPQPQFQRPLRLASTQLPSQPTST</sequence>
<reference evidence="2 3" key="1">
    <citation type="submission" date="2018-07" db="EMBL/GenBank/DDBJ databases">
        <title>A high quality draft genome assembly of the barn swallow (H. rustica rustica).</title>
        <authorList>
            <person name="Formenti G."/>
            <person name="Chiara M."/>
            <person name="Poveda L."/>
            <person name="Francoijs K.-J."/>
            <person name="Bonisoli-Alquati A."/>
            <person name="Canova L."/>
            <person name="Gianfranceschi L."/>
            <person name="Horner D.S."/>
            <person name="Saino N."/>
        </authorList>
    </citation>
    <scope>NUCLEOTIDE SEQUENCE [LARGE SCALE GENOMIC DNA]</scope>
    <source>
        <strain evidence="2">Chelidonia</strain>
        <tissue evidence="2">Blood</tissue>
    </source>
</reference>
<organism evidence="2 3">
    <name type="scientific">Hirundo rustica rustica</name>
    <dbReference type="NCBI Taxonomy" id="333673"/>
    <lineage>
        <taxon>Eukaryota</taxon>
        <taxon>Metazoa</taxon>
        <taxon>Chordata</taxon>
        <taxon>Craniata</taxon>
        <taxon>Vertebrata</taxon>
        <taxon>Euteleostomi</taxon>
        <taxon>Archelosauria</taxon>
        <taxon>Archosauria</taxon>
        <taxon>Dinosauria</taxon>
        <taxon>Saurischia</taxon>
        <taxon>Theropoda</taxon>
        <taxon>Coelurosauria</taxon>
        <taxon>Aves</taxon>
        <taxon>Neognathae</taxon>
        <taxon>Neoaves</taxon>
        <taxon>Telluraves</taxon>
        <taxon>Australaves</taxon>
        <taxon>Passeriformes</taxon>
        <taxon>Sylvioidea</taxon>
        <taxon>Hirundinidae</taxon>
        <taxon>Hirundo</taxon>
    </lineage>
</organism>
<evidence type="ECO:0000256" key="1">
    <source>
        <dbReference type="SAM" id="MobiDB-lite"/>
    </source>
</evidence>
<feature type="region of interest" description="Disordered" evidence="1">
    <location>
        <begin position="1"/>
        <end position="51"/>
    </location>
</feature>
<name>A0A3M0L3P6_HIRRU</name>
<evidence type="ECO:0000313" key="2">
    <source>
        <dbReference type="EMBL" id="RMC20212.1"/>
    </source>
</evidence>
<feature type="compositionally biased region" description="Polar residues" evidence="1">
    <location>
        <begin position="143"/>
        <end position="154"/>
    </location>
</feature>
<protein>
    <submittedName>
        <fullName evidence="2">Uncharacterized protein</fullName>
    </submittedName>
</protein>
<accession>A0A3M0L3P6</accession>
<proteinExistence type="predicted"/>
<dbReference type="AlphaFoldDB" id="A0A3M0L3P6"/>
<feature type="region of interest" description="Disordered" evidence="1">
    <location>
        <begin position="105"/>
        <end position="154"/>
    </location>
</feature>
<gene>
    <name evidence="2" type="ORF">DUI87_01058</name>
</gene>
<keyword evidence="3" id="KW-1185">Reference proteome</keyword>
<comment type="caution">
    <text evidence="2">The sequence shown here is derived from an EMBL/GenBank/DDBJ whole genome shotgun (WGS) entry which is preliminary data.</text>
</comment>